<comment type="cofactor">
    <cofactor evidence="1">
        <name>FAD</name>
        <dbReference type="ChEBI" id="CHEBI:57692"/>
    </cofactor>
</comment>
<evidence type="ECO:0000313" key="8">
    <source>
        <dbReference type="Proteomes" id="UP000051461"/>
    </source>
</evidence>
<dbReference type="PATRIC" id="fig|1423726.3.peg.1704"/>
<dbReference type="InterPro" id="IPR051169">
    <property type="entry name" value="NADH-Q_oxidoreductase"/>
</dbReference>
<dbReference type="STRING" id="1423726.FC07_GL001644"/>
<proteinExistence type="inferred from homology"/>
<dbReference type="Gene3D" id="3.50.50.100">
    <property type="match status" value="1"/>
</dbReference>
<dbReference type="Pfam" id="PF07992">
    <property type="entry name" value="Pyr_redox_2"/>
    <property type="match status" value="1"/>
</dbReference>
<protein>
    <submittedName>
        <fullName evidence="7">NADH dehydrogenase, FAD-containing subunit</fullName>
    </submittedName>
</protein>
<evidence type="ECO:0000313" key="7">
    <source>
        <dbReference type="EMBL" id="KRK40946.1"/>
    </source>
</evidence>
<reference evidence="7 8" key="1">
    <citation type="journal article" date="2015" name="Genome Announc.">
        <title>Expanding the biotechnology potential of lactobacilli through comparative genomics of 213 strains and associated genera.</title>
        <authorList>
            <person name="Sun Z."/>
            <person name="Harris H.M."/>
            <person name="McCann A."/>
            <person name="Guo C."/>
            <person name="Argimon S."/>
            <person name="Zhang W."/>
            <person name="Yang X."/>
            <person name="Jeffery I.B."/>
            <person name="Cooney J.C."/>
            <person name="Kagawa T.F."/>
            <person name="Liu W."/>
            <person name="Song Y."/>
            <person name="Salvetti E."/>
            <person name="Wrobel A."/>
            <person name="Rasinkangas P."/>
            <person name="Parkhill J."/>
            <person name="Rea M.C."/>
            <person name="O'Sullivan O."/>
            <person name="Ritari J."/>
            <person name="Douillard F.P."/>
            <person name="Paul Ross R."/>
            <person name="Yang R."/>
            <person name="Briner A.E."/>
            <person name="Felis G.E."/>
            <person name="de Vos W.M."/>
            <person name="Barrangou R."/>
            <person name="Klaenhammer T.R."/>
            <person name="Caufield P.W."/>
            <person name="Cui Y."/>
            <person name="Zhang H."/>
            <person name="O'Toole P.W."/>
        </authorList>
    </citation>
    <scope>NUCLEOTIDE SEQUENCE [LARGE SCALE GENOMIC DNA]</scope>
    <source>
        <strain evidence="7 8">DSM 20003</strain>
    </source>
</reference>
<keyword evidence="3" id="KW-0285">Flavoprotein</keyword>
<dbReference type="RefSeq" id="WP_057903079.1">
    <property type="nucleotide sequence ID" value="NZ_AZDA01000001.1"/>
</dbReference>
<evidence type="ECO:0000256" key="3">
    <source>
        <dbReference type="ARBA" id="ARBA00022630"/>
    </source>
</evidence>
<evidence type="ECO:0000256" key="4">
    <source>
        <dbReference type="ARBA" id="ARBA00022827"/>
    </source>
</evidence>
<dbReference type="PRINTS" id="PR00411">
    <property type="entry name" value="PNDRDTASEI"/>
</dbReference>
<evidence type="ECO:0000256" key="1">
    <source>
        <dbReference type="ARBA" id="ARBA00001974"/>
    </source>
</evidence>
<name>A0A0R1HB45_9LACO</name>
<sequence length="394" mass="43179">MTDILILGAGYAGLRAAKILAKKKLNANITLINRNDYHYETTALASIAAGTLKTNKVVLPLPANLPAGIHFKQATVTKIDRPNQQVLLADEAPLHYDYLIVALGLVSEDYGVPGAKEYAMPIVSLDTALAVKQHVEKQFQNYQKSQDPDDLKIIVCGAWFSALEYLGALAARLPKLAAHYNIPLDQISVQCIEAKDNILPMFDDQLTNYVKDWLAKHHIVLRTGTPIKEVQANAVITDEQTYTANTIIWTTGVSGSPVISASGLENRRNRVMVTDELCLEDDKSVFLIGDVAAVRMPGKPFPYPATGQIAFQMGVCAANNIAADLNHEPRKDFEFNDLGTVLALGDRDGVAKVFGEHKLHGYLASALKRVIDDRSLIEQSGLKAMFAHGRFDFL</sequence>
<gene>
    <name evidence="7" type="ORF">FC07_GL001644</name>
</gene>
<organism evidence="7 8">
    <name type="scientific">Loigolactobacillus bifermentans DSM 20003</name>
    <dbReference type="NCBI Taxonomy" id="1423726"/>
    <lineage>
        <taxon>Bacteria</taxon>
        <taxon>Bacillati</taxon>
        <taxon>Bacillota</taxon>
        <taxon>Bacilli</taxon>
        <taxon>Lactobacillales</taxon>
        <taxon>Lactobacillaceae</taxon>
        <taxon>Loigolactobacillus</taxon>
    </lineage>
</organism>
<dbReference type="AlphaFoldDB" id="A0A0R1HB45"/>
<dbReference type="OrthoDB" id="9781621at2"/>
<dbReference type="PANTHER" id="PTHR42913:SF3">
    <property type="entry name" value="64 KDA MITOCHONDRIAL NADH DEHYDROGENASE (EUROFUNG)"/>
    <property type="match status" value="1"/>
</dbReference>
<feature type="domain" description="FAD/NAD(P)-binding" evidence="6">
    <location>
        <begin position="3"/>
        <end position="314"/>
    </location>
</feature>
<dbReference type="PANTHER" id="PTHR42913">
    <property type="entry name" value="APOPTOSIS-INDUCING FACTOR 1"/>
    <property type="match status" value="1"/>
</dbReference>
<dbReference type="GO" id="GO:0019646">
    <property type="term" value="P:aerobic electron transport chain"/>
    <property type="evidence" value="ECO:0007669"/>
    <property type="project" value="TreeGrafter"/>
</dbReference>
<comment type="similarity">
    <text evidence="2">Belongs to the NADH dehydrogenase family.</text>
</comment>
<evidence type="ECO:0000256" key="5">
    <source>
        <dbReference type="ARBA" id="ARBA00023002"/>
    </source>
</evidence>
<dbReference type="InterPro" id="IPR036188">
    <property type="entry name" value="FAD/NAD-bd_sf"/>
</dbReference>
<keyword evidence="5" id="KW-0560">Oxidoreductase</keyword>
<dbReference type="EMBL" id="AZDA01000001">
    <property type="protein sequence ID" value="KRK40946.1"/>
    <property type="molecule type" value="Genomic_DNA"/>
</dbReference>
<dbReference type="InterPro" id="IPR023753">
    <property type="entry name" value="FAD/NAD-binding_dom"/>
</dbReference>
<dbReference type="PRINTS" id="PR00368">
    <property type="entry name" value="FADPNR"/>
</dbReference>
<evidence type="ECO:0000256" key="2">
    <source>
        <dbReference type="ARBA" id="ARBA00005272"/>
    </source>
</evidence>
<dbReference type="Proteomes" id="UP000051461">
    <property type="component" value="Unassembled WGS sequence"/>
</dbReference>
<keyword evidence="4" id="KW-0274">FAD</keyword>
<dbReference type="GO" id="GO:0003955">
    <property type="term" value="F:NAD(P)H dehydrogenase (quinone) activity"/>
    <property type="evidence" value="ECO:0007669"/>
    <property type="project" value="TreeGrafter"/>
</dbReference>
<evidence type="ECO:0000259" key="6">
    <source>
        <dbReference type="Pfam" id="PF07992"/>
    </source>
</evidence>
<comment type="caution">
    <text evidence="7">The sequence shown here is derived from an EMBL/GenBank/DDBJ whole genome shotgun (WGS) entry which is preliminary data.</text>
</comment>
<accession>A0A0R1HB45</accession>
<dbReference type="SUPFAM" id="SSF51905">
    <property type="entry name" value="FAD/NAD(P)-binding domain"/>
    <property type="match status" value="1"/>
</dbReference>
<keyword evidence="8" id="KW-1185">Reference proteome</keyword>